<reference evidence="2" key="1">
    <citation type="journal article" date="2019" name="Sci. Rep.">
        <title>Draft genome of Tanacetum cinerariifolium, the natural source of mosquito coil.</title>
        <authorList>
            <person name="Yamashiro T."/>
            <person name="Shiraishi A."/>
            <person name="Satake H."/>
            <person name="Nakayama K."/>
        </authorList>
    </citation>
    <scope>NUCLEOTIDE SEQUENCE</scope>
</reference>
<gene>
    <name evidence="2" type="ORF">Tci_634181</name>
</gene>
<feature type="non-terminal residue" evidence="2">
    <location>
        <position position="1"/>
    </location>
</feature>
<proteinExistence type="predicted"/>
<evidence type="ECO:0008006" key="3">
    <source>
        <dbReference type="Google" id="ProtNLM"/>
    </source>
</evidence>
<protein>
    <recommendedName>
        <fullName evidence="3">Ulp1 protease family, C-terminal catalytic domain-containing protein</fullName>
    </recommendedName>
</protein>
<name>A0A699JYU5_TANCI</name>
<evidence type="ECO:0000256" key="1">
    <source>
        <dbReference type="SAM" id="MobiDB-lite"/>
    </source>
</evidence>
<feature type="non-terminal residue" evidence="2">
    <location>
        <position position="305"/>
    </location>
</feature>
<feature type="region of interest" description="Disordered" evidence="1">
    <location>
        <begin position="1"/>
        <end position="44"/>
    </location>
</feature>
<sequence length="305" mass="35525">DNENKTSSVKRRGRPRKNNDESKKQTIGSKRKGREYKVEDDDDNEGIKRMKKKMDHKEAKIRTRTTPTALFNAMAILNADRKKCLYEMGFGSLIGMAIHELPGMLGVCNMNILKKIRDDVCIEKLDWCGYIITCLKESKQKWVNPATHHYTGPLTFMILLYLHCTKFDDFDVIHQIPAIKHWKSVQMKHREKLEIEKYGRFGMLPKKEALNLQSEDYIKMIKEKCYNIHQDLLSVREKLDEGLSRVPDCKRLNMFREKFKETTTGIDNDDTTGIEKESDSPDCQMESDSLASDDDNQKSDFQVLF</sequence>
<feature type="region of interest" description="Disordered" evidence="1">
    <location>
        <begin position="264"/>
        <end position="297"/>
    </location>
</feature>
<dbReference type="EMBL" id="BKCJ010456862">
    <property type="protein sequence ID" value="GFA62209.1"/>
    <property type="molecule type" value="Genomic_DNA"/>
</dbReference>
<evidence type="ECO:0000313" key="2">
    <source>
        <dbReference type="EMBL" id="GFA62209.1"/>
    </source>
</evidence>
<dbReference type="PANTHER" id="PTHR34835:SF90">
    <property type="entry name" value="AMINOTRANSFERASE-LIKE PLANT MOBILE DOMAIN-CONTAINING PROTEIN"/>
    <property type="match status" value="1"/>
</dbReference>
<dbReference type="AlphaFoldDB" id="A0A699JYU5"/>
<comment type="caution">
    <text evidence="2">The sequence shown here is derived from an EMBL/GenBank/DDBJ whole genome shotgun (WGS) entry which is preliminary data.</text>
</comment>
<accession>A0A699JYU5</accession>
<organism evidence="2">
    <name type="scientific">Tanacetum cinerariifolium</name>
    <name type="common">Dalmatian daisy</name>
    <name type="synonym">Chrysanthemum cinerariifolium</name>
    <dbReference type="NCBI Taxonomy" id="118510"/>
    <lineage>
        <taxon>Eukaryota</taxon>
        <taxon>Viridiplantae</taxon>
        <taxon>Streptophyta</taxon>
        <taxon>Embryophyta</taxon>
        <taxon>Tracheophyta</taxon>
        <taxon>Spermatophyta</taxon>
        <taxon>Magnoliopsida</taxon>
        <taxon>eudicotyledons</taxon>
        <taxon>Gunneridae</taxon>
        <taxon>Pentapetalae</taxon>
        <taxon>asterids</taxon>
        <taxon>campanulids</taxon>
        <taxon>Asterales</taxon>
        <taxon>Asteraceae</taxon>
        <taxon>Asteroideae</taxon>
        <taxon>Anthemideae</taxon>
        <taxon>Anthemidinae</taxon>
        <taxon>Tanacetum</taxon>
    </lineage>
</organism>
<dbReference type="PANTHER" id="PTHR34835">
    <property type="entry name" value="OS07G0283600 PROTEIN-RELATED"/>
    <property type="match status" value="1"/>
</dbReference>